<comment type="similarity">
    <text evidence="1 3">Belongs to the short-chain dehydrogenases/reductases (SDR) family.</text>
</comment>
<evidence type="ECO:0000256" key="1">
    <source>
        <dbReference type="ARBA" id="ARBA00006484"/>
    </source>
</evidence>
<dbReference type="Proteomes" id="UP000265955">
    <property type="component" value="Unassembled WGS sequence"/>
</dbReference>
<protein>
    <submittedName>
        <fullName evidence="5">SDR family oxidoreductase</fullName>
    </submittedName>
</protein>
<dbReference type="PRINTS" id="PR00080">
    <property type="entry name" value="SDRFAMILY"/>
</dbReference>
<name>A0A3A3FKQ8_9BURK</name>
<dbReference type="PANTHER" id="PTHR43639:SF1">
    <property type="entry name" value="SHORT-CHAIN DEHYDROGENASE_REDUCTASE FAMILY PROTEIN"/>
    <property type="match status" value="1"/>
</dbReference>
<evidence type="ECO:0000313" key="6">
    <source>
        <dbReference type="Proteomes" id="UP000265955"/>
    </source>
</evidence>
<dbReference type="PROSITE" id="PS00061">
    <property type="entry name" value="ADH_SHORT"/>
    <property type="match status" value="1"/>
</dbReference>
<evidence type="ECO:0000256" key="2">
    <source>
        <dbReference type="ARBA" id="ARBA00023002"/>
    </source>
</evidence>
<feature type="domain" description="Ketoreductase" evidence="4">
    <location>
        <begin position="8"/>
        <end position="191"/>
    </location>
</feature>
<reference evidence="6" key="1">
    <citation type="submission" date="2018-09" db="EMBL/GenBank/DDBJ databases">
        <authorList>
            <person name="Zhu H."/>
        </authorList>
    </citation>
    <scope>NUCLEOTIDE SEQUENCE [LARGE SCALE GENOMIC DNA]</scope>
    <source>
        <strain evidence="6">K1R23-30</strain>
    </source>
</reference>
<keyword evidence="6" id="KW-1185">Reference proteome</keyword>
<gene>
    <name evidence="5" type="ORF">D3871_24950</name>
</gene>
<sequence>MGTTVKGKVAIVTGGGTGIGRAVSLLLASQGAMVAVIYSRSAQDAQDTVRQVDAAGGEAIAIRANVAADDEVASMIDEVLHKFGRIDYLVNNAGITHQMTFEDLDAISDEAWDTLYAVNVKGAFHCSRAAAPHLKKHTGSAIVNIGSIAGETGYGSSLPYAVSKAAMHGLTRSLARALAPEIRVNCLAPGAVQTRWWSGKEEKMRALAGNLALNRISTPADIAETVLLLLTAESMTGQIVKVENGQTL</sequence>
<evidence type="ECO:0000256" key="3">
    <source>
        <dbReference type="RuleBase" id="RU000363"/>
    </source>
</evidence>
<dbReference type="OrthoDB" id="9793499at2"/>
<dbReference type="Gene3D" id="3.40.50.720">
    <property type="entry name" value="NAD(P)-binding Rossmann-like Domain"/>
    <property type="match status" value="1"/>
</dbReference>
<proteinExistence type="inferred from homology"/>
<dbReference type="GO" id="GO:0016491">
    <property type="term" value="F:oxidoreductase activity"/>
    <property type="evidence" value="ECO:0007669"/>
    <property type="project" value="UniProtKB-KW"/>
</dbReference>
<dbReference type="FunFam" id="3.40.50.720:FF:000084">
    <property type="entry name" value="Short-chain dehydrogenase reductase"/>
    <property type="match status" value="1"/>
</dbReference>
<dbReference type="AlphaFoldDB" id="A0A3A3FKQ8"/>
<dbReference type="RefSeq" id="WP_119771823.1">
    <property type="nucleotide sequence ID" value="NZ_QYUO01000003.1"/>
</dbReference>
<dbReference type="CDD" id="cd05233">
    <property type="entry name" value="SDR_c"/>
    <property type="match status" value="1"/>
</dbReference>
<dbReference type="InterPro" id="IPR020904">
    <property type="entry name" value="Sc_DH/Rdtase_CS"/>
</dbReference>
<dbReference type="PRINTS" id="PR00081">
    <property type="entry name" value="GDHRDH"/>
</dbReference>
<dbReference type="Pfam" id="PF00106">
    <property type="entry name" value="adh_short"/>
    <property type="match status" value="1"/>
</dbReference>
<evidence type="ECO:0000313" key="5">
    <source>
        <dbReference type="EMBL" id="RJF91925.1"/>
    </source>
</evidence>
<dbReference type="InterPro" id="IPR036291">
    <property type="entry name" value="NAD(P)-bd_dom_sf"/>
</dbReference>
<dbReference type="SUPFAM" id="SSF51735">
    <property type="entry name" value="NAD(P)-binding Rossmann-fold domains"/>
    <property type="match status" value="1"/>
</dbReference>
<dbReference type="EMBL" id="QYUO01000003">
    <property type="protein sequence ID" value="RJF91925.1"/>
    <property type="molecule type" value="Genomic_DNA"/>
</dbReference>
<dbReference type="InterPro" id="IPR002347">
    <property type="entry name" value="SDR_fam"/>
</dbReference>
<evidence type="ECO:0000259" key="4">
    <source>
        <dbReference type="SMART" id="SM00822"/>
    </source>
</evidence>
<organism evidence="5 6">
    <name type="scientific">Noviherbaspirillum saxi</name>
    <dbReference type="NCBI Taxonomy" id="2320863"/>
    <lineage>
        <taxon>Bacteria</taxon>
        <taxon>Pseudomonadati</taxon>
        <taxon>Pseudomonadota</taxon>
        <taxon>Betaproteobacteria</taxon>
        <taxon>Burkholderiales</taxon>
        <taxon>Oxalobacteraceae</taxon>
        <taxon>Noviherbaspirillum</taxon>
    </lineage>
</organism>
<keyword evidence="2" id="KW-0560">Oxidoreductase</keyword>
<dbReference type="InterPro" id="IPR057326">
    <property type="entry name" value="KR_dom"/>
</dbReference>
<comment type="caution">
    <text evidence="5">The sequence shown here is derived from an EMBL/GenBank/DDBJ whole genome shotgun (WGS) entry which is preliminary data.</text>
</comment>
<dbReference type="SMART" id="SM00822">
    <property type="entry name" value="PKS_KR"/>
    <property type="match status" value="1"/>
</dbReference>
<dbReference type="PANTHER" id="PTHR43639">
    <property type="entry name" value="OXIDOREDUCTASE, SHORT-CHAIN DEHYDROGENASE/REDUCTASE FAMILY (AFU_ORTHOLOGUE AFUA_5G02870)"/>
    <property type="match status" value="1"/>
</dbReference>
<accession>A0A3A3FKQ8</accession>